<dbReference type="InterPro" id="IPR001375">
    <property type="entry name" value="Peptidase_S9_cat"/>
</dbReference>
<proteinExistence type="predicted"/>
<accession>A0A7Y2EB55</accession>
<feature type="domain" description="Peptidase S9 prolyl oligopeptidase catalytic" evidence="2">
    <location>
        <begin position="392"/>
        <end position="605"/>
    </location>
</feature>
<gene>
    <name evidence="3" type="ORF">HKN21_17600</name>
</gene>
<dbReference type="EMBL" id="JABDJR010000704">
    <property type="protein sequence ID" value="NNF08581.1"/>
    <property type="molecule type" value="Genomic_DNA"/>
</dbReference>
<dbReference type="InterPro" id="IPR011042">
    <property type="entry name" value="6-blade_b-propeller_TolB-like"/>
</dbReference>
<dbReference type="PANTHER" id="PTHR42776:SF27">
    <property type="entry name" value="DIPEPTIDYL PEPTIDASE FAMILY MEMBER 6"/>
    <property type="match status" value="1"/>
</dbReference>
<sequence>MTDLIPRSVLFGNPEKISPRLSPDGQRLAYLAPDEGVMNVWVRSRGQQDDRPVTQDRGRGIQAFFWAKNNQQLLYIQDKNGDENWHIFAVGLDGPEAKDLTPIDGVQAQVLAVEDQFPDEILVALNDRDPVWHDVYRLNLRTGDRVLAAQNDIGAVGWHADYDFNVRVAETPTADGGFAVLHRNGGDDEWKPLTSWGAEDAMNTYCAGFAEDNQHLWLINSVGENTSALNRINLTSGEAEKVASDPDVDLGSMMVDPVTHQLEAISYIRAREEWQALDPEVAKDFEVLKATAPGDFSVINRDSTNKTWLVAFTLDNGPTPYYVFDRKTREAEFLFSSRPELETQPLVTMEPVLIKARDGLVLHGYLSRPKDVSGPMPAVLNVHGGPWARDHWGYRPEAQWLCNRGYACLQVNFRGSTGYGKAFINAADKEWGGAMQDDITDAAEWLVSEGIADPQRLAIFGGSYGGFAVLSGLTKTPDLYRCGVDIVGPSNILTWLETIPPYWKPFEALVHRRVGHPTEDKALLEERSPVNHVDKIQSPLLIVQGRNDPRVNREESLQIKAALEAAGKTVSFLEFDDEGHGFVKPENRLKFYAVAEVFLAEHLGGRCES</sequence>
<evidence type="ECO:0000256" key="1">
    <source>
        <dbReference type="ARBA" id="ARBA00022801"/>
    </source>
</evidence>
<dbReference type="InterPro" id="IPR002470">
    <property type="entry name" value="Peptidase_S9A"/>
</dbReference>
<protein>
    <submittedName>
        <fullName evidence="3">S9 family peptidase</fullName>
    </submittedName>
</protein>
<dbReference type="PANTHER" id="PTHR42776">
    <property type="entry name" value="SERINE PEPTIDASE S9 FAMILY MEMBER"/>
    <property type="match status" value="1"/>
</dbReference>
<dbReference type="Gene3D" id="2.120.10.30">
    <property type="entry name" value="TolB, C-terminal domain"/>
    <property type="match status" value="1"/>
</dbReference>
<name>A0A7Y2EB55_UNCEI</name>
<dbReference type="Proteomes" id="UP000547674">
    <property type="component" value="Unassembled WGS sequence"/>
</dbReference>
<organism evidence="3 4">
    <name type="scientific">Eiseniibacteriota bacterium</name>
    <dbReference type="NCBI Taxonomy" id="2212470"/>
    <lineage>
        <taxon>Bacteria</taxon>
        <taxon>Candidatus Eiseniibacteriota</taxon>
    </lineage>
</organism>
<dbReference type="SUPFAM" id="SSF53474">
    <property type="entry name" value="alpha/beta-Hydrolases"/>
    <property type="match status" value="1"/>
</dbReference>
<dbReference type="SUPFAM" id="SSF82171">
    <property type="entry name" value="DPP6 N-terminal domain-like"/>
    <property type="match status" value="1"/>
</dbReference>
<dbReference type="GO" id="GO:0006508">
    <property type="term" value="P:proteolysis"/>
    <property type="evidence" value="ECO:0007669"/>
    <property type="project" value="InterPro"/>
</dbReference>
<dbReference type="Pfam" id="PF00326">
    <property type="entry name" value="Peptidase_S9"/>
    <property type="match status" value="1"/>
</dbReference>
<dbReference type="GO" id="GO:0004252">
    <property type="term" value="F:serine-type endopeptidase activity"/>
    <property type="evidence" value="ECO:0007669"/>
    <property type="project" value="InterPro"/>
</dbReference>
<dbReference type="AlphaFoldDB" id="A0A7Y2EB55"/>
<reference evidence="3 4" key="1">
    <citation type="submission" date="2020-03" db="EMBL/GenBank/DDBJ databases">
        <title>Metabolic flexibility allows generalist bacteria to become dominant in a frequently disturbed ecosystem.</title>
        <authorList>
            <person name="Chen Y.-J."/>
            <person name="Leung P.M."/>
            <person name="Bay S.K."/>
            <person name="Hugenholtz P."/>
            <person name="Kessler A.J."/>
            <person name="Shelley G."/>
            <person name="Waite D.W."/>
            <person name="Cook P.L."/>
            <person name="Greening C."/>
        </authorList>
    </citation>
    <scope>NUCLEOTIDE SEQUENCE [LARGE SCALE GENOMIC DNA]</scope>
    <source>
        <strain evidence="3">SS_bin_28</strain>
    </source>
</reference>
<evidence type="ECO:0000313" key="4">
    <source>
        <dbReference type="Proteomes" id="UP000547674"/>
    </source>
</evidence>
<comment type="caution">
    <text evidence="3">The sequence shown here is derived from an EMBL/GenBank/DDBJ whole genome shotgun (WGS) entry which is preliminary data.</text>
</comment>
<dbReference type="Gene3D" id="3.40.50.1820">
    <property type="entry name" value="alpha/beta hydrolase"/>
    <property type="match status" value="1"/>
</dbReference>
<dbReference type="PRINTS" id="PR00862">
    <property type="entry name" value="PROLIGOPTASE"/>
</dbReference>
<dbReference type="InterPro" id="IPR029058">
    <property type="entry name" value="AB_hydrolase_fold"/>
</dbReference>
<evidence type="ECO:0000259" key="2">
    <source>
        <dbReference type="Pfam" id="PF00326"/>
    </source>
</evidence>
<keyword evidence="1" id="KW-0378">Hydrolase</keyword>
<evidence type="ECO:0000313" key="3">
    <source>
        <dbReference type="EMBL" id="NNF08581.1"/>
    </source>
</evidence>